<dbReference type="Pfam" id="PF24809">
    <property type="entry name" value="DUF7708"/>
    <property type="match status" value="1"/>
</dbReference>
<sequence>MTSVSAGARLTLQDAFERFAATVNSDDKRLFNSTNFGDVRDEAIKIERQLRARRTQRNMARLEPFLKGVNHYSSVVEALCDEATYLSWLWGPVKLMLMITVDSLGAFEKLIDAYGKIAENLPCLIRSAAALSNNHSVQNVVVLVYSDLLEFHSCVYKLVCRRAWATFFDPMWADFEPRFHNILRRLACHRDLLDRKATAGEISTAVEQNVQEVENWKHQEVEWRARKAGAVLTWLKADSASPQDTLAKHNEGTLAKHNEDCLPGTCDWFIKHTDTQSWLKDRAQKSLFWVYGKPGAGKSVICAALVHHAKANAANVFYFFCSFLDRETKNSSHVLRSLASQIIQEHHDLAIYVHDVYYQSPQVPSKKSQLALLQDLMRSLGSVRFIIDGLDEWNPSDQKELLRDLTQLLSTDPSTCICKVLVASRETLETVRGPRKGNKGVVRMSISDGSEGLAVNASIEKFIDNKLLELPEHIEDLDPDSTIMSHVKQTLIDKHHGTMALSFTSLAVH</sequence>
<proteinExistence type="predicted"/>
<protein>
    <recommendedName>
        <fullName evidence="6">NACHT domain-containing protein</fullName>
    </recommendedName>
</protein>
<evidence type="ECO:0000313" key="4">
    <source>
        <dbReference type="EMBL" id="KAJ4377261.1"/>
    </source>
</evidence>
<evidence type="ECO:0000259" key="2">
    <source>
        <dbReference type="Pfam" id="PF24809"/>
    </source>
</evidence>
<accession>A0A9W8YH37</accession>
<organism evidence="4 5">
    <name type="scientific">Neocucurbitaria cava</name>
    <dbReference type="NCBI Taxonomy" id="798079"/>
    <lineage>
        <taxon>Eukaryota</taxon>
        <taxon>Fungi</taxon>
        <taxon>Dikarya</taxon>
        <taxon>Ascomycota</taxon>
        <taxon>Pezizomycotina</taxon>
        <taxon>Dothideomycetes</taxon>
        <taxon>Pleosporomycetidae</taxon>
        <taxon>Pleosporales</taxon>
        <taxon>Pleosporineae</taxon>
        <taxon>Cucurbitariaceae</taxon>
        <taxon>Neocucurbitaria</taxon>
    </lineage>
</organism>
<dbReference type="Pfam" id="PF24883">
    <property type="entry name" value="NPHP3_N"/>
    <property type="match status" value="1"/>
</dbReference>
<dbReference type="EMBL" id="JAPEUY010000001">
    <property type="protein sequence ID" value="KAJ4377261.1"/>
    <property type="molecule type" value="Genomic_DNA"/>
</dbReference>
<dbReference type="Gene3D" id="3.40.50.300">
    <property type="entry name" value="P-loop containing nucleotide triphosphate hydrolases"/>
    <property type="match status" value="1"/>
</dbReference>
<comment type="caution">
    <text evidence="4">The sequence shown here is derived from an EMBL/GenBank/DDBJ whole genome shotgun (WGS) entry which is preliminary data.</text>
</comment>
<reference evidence="4" key="1">
    <citation type="submission" date="2022-10" db="EMBL/GenBank/DDBJ databases">
        <title>Tapping the CABI collections for fungal endophytes: first genome assemblies for Collariella, Neodidymelliopsis, Ascochyta clinopodiicola, Didymella pomorum, Didymosphaeria variabile, Neocosmospora piperis and Neocucurbitaria cava.</title>
        <authorList>
            <person name="Hill R."/>
        </authorList>
    </citation>
    <scope>NUCLEOTIDE SEQUENCE</scope>
    <source>
        <strain evidence="4">IMI 356814</strain>
    </source>
</reference>
<evidence type="ECO:0008006" key="6">
    <source>
        <dbReference type="Google" id="ProtNLM"/>
    </source>
</evidence>
<dbReference type="SUPFAM" id="SSF52540">
    <property type="entry name" value="P-loop containing nucleoside triphosphate hydrolases"/>
    <property type="match status" value="1"/>
</dbReference>
<dbReference type="InterPro" id="IPR027417">
    <property type="entry name" value="P-loop_NTPase"/>
</dbReference>
<dbReference type="PANTHER" id="PTHR10039">
    <property type="entry name" value="AMELOGENIN"/>
    <property type="match status" value="1"/>
</dbReference>
<dbReference type="Proteomes" id="UP001140560">
    <property type="component" value="Unassembled WGS sequence"/>
</dbReference>
<dbReference type="InterPro" id="IPR056125">
    <property type="entry name" value="DUF7708"/>
</dbReference>
<evidence type="ECO:0000259" key="3">
    <source>
        <dbReference type="Pfam" id="PF24883"/>
    </source>
</evidence>
<dbReference type="AlphaFoldDB" id="A0A9W8YH37"/>
<evidence type="ECO:0000256" key="1">
    <source>
        <dbReference type="ARBA" id="ARBA00022737"/>
    </source>
</evidence>
<dbReference type="OrthoDB" id="7464126at2759"/>
<feature type="domain" description="DUF7708" evidence="2">
    <location>
        <begin position="62"/>
        <end position="199"/>
    </location>
</feature>
<keyword evidence="5" id="KW-1185">Reference proteome</keyword>
<evidence type="ECO:0000313" key="5">
    <source>
        <dbReference type="Proteomes" id="UP001140560"/>
    </source>
</evidence>
<gene>
    <name evidence="4" type="ORF">N0V83_000084</name>
</gene>
<feature type="domain" description="Nephrocystin 3-like N-terminal" evidence="3">
    <location>
        <begin position="264"/>
        <end position="425"/>
    </location>
</feature>
<name>A0A9W8YH37_9PLEO</name>
<keyword evidence="1" id="KW-0677">Repeat</keyword>
<dbReference type="InterPro" id="IPR056884">
    <property type="entry name" value="NPHP3-like_N"/>
</dbReference>
<dbReference type="PANTHER" id="PTHR10039:SF14">
    <property type="entry name" value="NACHT DOMAIN-CONTAINING PROTEIN"/>
    <property type="match status" value="1"/>
</dbReference>